<gene>
    <name evidence="2" type="ORF">ACHHYP_14548</name>
</gene>
<dbReference type="OrthoDB" id="72812at2759"/>
<comment type="caution">
    <text evidence="2">The sequence shown here is derived from an EMBL/GenBank/DDBJ whole genome shotgun (WGS) entry which is preliminary data.</text>
</comment>
<keyword evidence="3" id="KW-1185">Reference proteome</keyword>
<name>A0A1V9YCW0_ACHHY</name>
<feature type="transmembrane region" description="Helical" evidence="1">
    <location>
        <begin position="155"/>
        <end position="177"/>
    </location>
</feature>
<keyword evidence="1" id="KW-0472">Membrane</keyword>
<proteinExistence type="predicted"/>
<sequence>MYAGLVIAGLLAYAIAVTTVFYAAVAPDVAWSRVEIVVADAAAAAPSEFSIAFSPREYCISQPKGFMVCLEYGSTELPLDVDARLLDFIAASWCGCSVNRRFDFAATMQHAMCSLIMQVCQSLLMYFVAPVVLIAGAIFVGCLTYFQHEAILGKALCALTCTALVGLLVILGIWWAFDDMSFNATHDRLGNKTPPWQHGGVLWALTASVASLGYCIWLSTLLIKKQYLRYSNRQHVRTLKQNPLECPANYA</sequence>
<reference evidence="2 3" key="1">
    <citation type="journal article" date="2014" name="Genome Biol. Evol.">
        <title>The secreted proteins of Achlya hypogyna and Thraustotheca clavata identify the ancestral oomycete secretome and reveal gene acquisitions by horizontal gene transfer.</title>
        <authorList>
            <person name="Misner I."/>
            <person name="Blouin N."/>
            <person name="Leonard G."/>
            <person name="Richards T.A."/>
            <person name="Lane C.E."/>
        </authorList>
    </citation>
    <scope>NUCLEOTIDE SEQUENCE [LARGE SCALE GENOMIC DNA]</scope>
    <source>
        <strain evidence="2 3">ATCC 48635</strain>
    </source>
</reference>
<dbReference type="Proteomes" id="UP000243579">
    <property type="component" value="Unassembled WGS sequence"/>
</dbReference>
<evidence type="ECO:0008006" key="4">
    <source>
        <dbReference type="Google" id="ProtNLM"/>
    </source>
</evidence>
<keyword evidence="1" id="KW-1133">Transmembrane helix</keyword>
<organism evidence="2 3">
    <name type="scientific">Achlya hypogyna</name>
    <name type="common">Oomycete</name>
    <name type="synonym">Protoachlya hypogyna</name>
    <dbReference type="NCBI Taxonomy" id="1202772"/>
    <lineage>
        <taxon>Eukaryota</taxon>
        <taxon>Sar</taxon>
        <taxon>Stramenopiles</taxon>
        <taxon>Oomycota</taxon>
        <taxon>Saprolegniomycetes</taxon>
        <taxon>Saprolegniales</taxon>
        <taxon>Achlyaceae</taxon>
        <taxon>Achlya</taxon>
    </lineage>
</organism>
<evidence type="ECO:0000313" key="2">
    <source>
        <dbReference type="EMBL" id="OQR83583.1"/>
    </source>
</evidence>
<protein>
    <recommendedName>
        <fullName evidence="4">Claudin-like protein</fullName>
    </recommendedName>
</protein>
<evidence type="ECO:0000313" key="3">
    <source>
        <dbReference type="Proteomes" id="UP000243579"/>
    </source>
</evidence>
<keyword evidence="1" id="KW-0812">Transmembrane</keyword>
<dbReference type="EMBL" id="JNBR01002134">
    <property type="protein sequence ID" value="OQR83583.1"/>
    <property type="molecule type" value="Genomic_DNA"/>
</dbReference>
<accession>A0A1V9YCW0</accession>
<dbReference type="AlphaFoldDB" id="A0A1V9YCW0"/>
<evidence type="ECO:0000256" key="1">
    <source>
        <dbReference type="SAM" id="Phobius"/>
    </source>
</evidence>
<feature type="transmembrane region" description="Helical" evidence="1">
    <location>
        <begin position="123"/>
        <end position="146"/>
    </location>
</feature>
<feature type="transmembrane region" description="Helical" evidence="1">
    <location>
        <begin position="201"/>
        <end position="223"/>
    </location>
</feature>